<reference evidence="3" key="1">
    <citation type="submission" date="2016-10" db="EMBL/GenBank/DDBJ databases">
        <authorList>
            <person name="Varghese N."/>
            <person name="Submissions S."/>
        </authorList>
    </citation>
    <scope>NUCLEOTIDE SEQUENCE [LARGE SCALE GENOMIC DNA]</scope>
    <source>
        <strain evidence="3">DSM 21620</strain>
    </source>
</reference>
<gene>
    <name evidence="2" type="ORF">SAMN05421663_101378</name>
</gene>
<dbReference type="RefSeq" id="WP_093725422.1">
    <property type="nucleotide sequence ID" value="NZ_FMZB01000001.1"/>
</dbReference>
<dbReference type="SUPFAM" id="SSF54427">
    <property type="entry name" value="NTF2-like"/>
    <property type="match status" value="1"/>
</dbReference>
<accession>A0A1G6IUF5</accession>
<evidence type="ECO:0000313" key="2">
    <source>
        <dbReference type="EMBL" id="SDC09655.1"/>
    </source>
</evidence>
<proteinExistence type="predicted"/>
<feature type="domain" description="DUF4440" evidence="1">
    <location>
        <begin position="11"/>
        <end position="108"/>
    </location>
</feature>
<protein>
    <recommendedName>
        <fullName evidence="1">DUF4440 domain-containing protein</fullName>
    </recommendedName>
</protein>
<dbReference type="EMBL" id="FMZB01000001">
    <property type="protein sequence ID" value="SDC09655.1"/>
    <property type="molecule type" value="Genomic_DNA"/>
</dbReference>
<dbReference type="STRING" id="361279.SAMN05421663_101378"/>
<dbReference type="OrthoDB" id="121974at2"/>
<organism evidence="2 3">
    <name type="scientific">Terribacillus halophilus</name>
    <dbReference type="NCBI Taxonomy" id="361279"/>
    <lineage>
        <taxon>Bacteria</taxon>
        <taxon>Bacillati</taxon>
        <taxon>Bacillota</taxon>
        <taxon>Bacilli</taxon>
        <taxon>Bacillales</taxon>
        <taxon>Bacillaceae</taxon>
        <taxon>Terribacillus</taxon>
    </lineage>
</organism>
<dbReference type="InterPro" id="IPR027843">
    <property type="entry name" value="DUF4440"/>
</dbReference>
<dbReference type="AlphaFoldDB" id="A0A1G6IUF5"/>
<sequence>MDEQLQVKETILQLEKSLLEDETRTSIAAVSSLLTDDFLEHGSSGRSFGKADIVTNGLDAVELDIRDFDVRILSEDTVLATFRTCDKASGQEQLRSSIWRYQPGGWRMLFHQGTPAET</sequence>
<name>A0A1G6IUF5_9BACI</name>
<keyword evidence="3" id="KW-1185">Reference proteome</keyword>
<dbReference type="Proteomes" id="UP000198666">
    <property type="component" value="Unassembled WGS sequence"/>
</dbReference>
<dbReference type="Pfam" id="PF14534">
    <property type="entry name" value="DUF4440"/>
    <property type="match status" value="1"/>
</dbReference>
<dbReference type="Gene3D" id="3.10.450.50">
    <property type="match status" value="1"/>
</dbReference>
<dbReference type="InterPro" id="IPR032710">
    <property type="entry name" value="NTF2-like_dom_sf"/>
</dbReference>
<evidence type="ECO:0000313" key="3">
    <source>
        <dbReference type="Proteomes" id="UP000198666"/>
    </source>
</evidence>
<evidence type="ECO:0000259" key="1">
    <source>
        <dbReference type="Pfam" id="PF14534"/>
    </source>
</evidence>